<dbReference type="OrthoDB" id="271937at2759"/>
<dbReference type="GO" id="GO:0003723">
    <property type="term" value="F:RNA binding"/>
    <property type="evidence" value="ECO:0007669"/>
    <property type="project" value="InterPro"/>
</dbReference>
<dbReference type="PANTHER" id="PTHR21568:SF0">
    <property type="entry name" value="TRNA PSEUDOURIDINE SYNTHASE PUS10"/>
    <property type="match status" value="1"/>
</dbReference>
<dbReference type="EMBL" id="QEAP01000002">
    <property type="protein sequence ID" value="TPX78579.1"/>
    <property type="molecule type" value="Genomic_DNA"/>
</dbReference>
<sequence length="920" mass="102407">MHPKTIYSLPRELLASIIYRIPVDSTLRSISQCSKQLFYSFLSDVKFATAHIHHHLQLNDNLNSKLHDRENIARHSGYRIARIHWSALPLVYKTAILGHVFRRLGSKHFREFLTEFECVDGFRMDSQSALIVVDRLWEQRALQKSRAMVWACRFGHLDAVKFLIDVVNLDPSIQDDKPFRIACEHGHENIVRLLAQDKRTRPNANDNDAIVCAARGGHLSTVDFLLKIPAVNPAARDNAPMWEASRNGFADVLKLLMTDARVDAADRDGDALVQAAKYGHVGVVEVLLKGDCVDPSSQEGKALYWAQARGWADIVALLQQQDVRDHAYSFYTSMVLTQLLSPTILQHLPSAAQAVASKLNEIGCCRVCIVRLLGVRKQRLFVALCSPVTTDATGIADTVSTAPPSASVTAATATPDAAPASSISSSACPACLNLLSHASVSAAVARAHALFSQKPSRGLSSFLVSVRVPVQLALRAHAIGRIVEKVIGPDVTPFANVALRDPKRFDLNDPPKSESASAATAILNDPLDNQPFSIHGHQIEVKEVLKHLLIHHLEQTLNLPFESSSALQLEIGFDHPETDTEYDFMGAIKKCGLNVRKKRKRVREGSLWRKMRDDEHGHIRIEGATWNHIVHAAENLSYEDYEEHGYLPLKAFPSLCAIGELKFLHFSLWLAGRYNKYNRTISNSRMEFKGERLAQESVEELLALHVDKFFGADGHKFSSAGREDVDVLMLGSGRPFYLEIVNPRVLDATPLELKQVQDLVNSENDGKIKVSDLQLVGKHDTKPLKDSAATKRKSYSTLVRLSSGVTMDQLNAISKLKDLELKQQTPIRVQNSRSDMVREKIIHELNVVPEDEGVFEDQERKFSLVRVNLTTSAGTYVKEFMHSDGGRTVPSLKELLAVESASVETLDVLHVFLDWPPPVI</sequence>
<dbReference type="EC" id="5.4.99.25" evidence="2"/>
<protein>
    <recommendedName>
        <fullName evidence="2">tRNA pseudouridine(55) synthase</fullName>
        <ecNumber evidence="2">5.4.99.25</ecNumber>
    </recommendedName>
</protein>
<name>A0A507FQ80_9FUNG</name>
<keyword evidence="3" id="KW-0819">tRNA processing</keyword>
<comment type="caution">
    <text evidence="6">The sequence shown here is derived from an EMBL/GenBank/DDBJ whole genome shotgun (WGS) entry which is preliminary data.</text>
</comment>
<dbReference type="SMART" id="SM00248">
    <property type="entry name" value="ANK"/>
    <property type="match status" value="5"/>
</dbReference>
<dbReference type="InterPro" id="IPR002110">
    <property type="entry name" value="Ankyrin_rpt"/>
</dbReference>
<dbReference type="FunFam" id="3.30.70.2510:FF:000001">
    <property type="entry name" value="tRNA pseudouridine synthase Pus10"/>
    <property type="match status" value="1"/>
</dbReference>
<dbReference type="Pfam" id="PF12796">
    <property type="entry name" value="Ank_2"/>
    <property type="match status" value="2"/>
</dbReference>
<keyword evidence="4" id="KW-0413">Isomerase</keyword>
<dbReference type="GO" id="GO:0160148">
    <property type="term" value="F:tRNA pseudouridine(55) synthase activity"/>
    <property type="evidence" value="ECO:0007669"/>
    <property type="project" value="UniProtKB-EC"/>
</dbReference>
<feature type="domain" description="Pus10-like C-terminal" evidence="5">
    <location>
        <begin position="669"/>
        <end position="911"/>
    </location>
</feature>
<gene>
    <name evidence="6" type="ORF">CcCBS67573_g00170</name>
</gene>
<evidence type="ECO:0000313" key="7">
    <source>
        <dbReference type="Proteomes" id="UP000320333"/>
    </source>
</evidence>
<evidence type="ECO:0000259" key="5">
    <source>
        <dbReference type="Pfam" id="PF21238"/>
    </source>
</evidence>
<reference evidence="6 7" key="1">
    <citation type="journal article" date="2019" name="Sci. Rep.">
        <title>Comparative genomics of chytrid fungi reveal insights into the obligate biotrophic and pathogenic lifestyle of Synchytrium endobioticum.</title>
        <authorList>
            <person name="van de Vossenberg B.T.L.H."/>
            <person name="Warris S."/>
            <person name="Nguyen H.D.T."/>
            <person name="van Gent-Pelzer M.P.E."/>
            <person name="Joly D.L."/>
            <person name="van de Geest H.C."/>
            <person name="Bonants P.J.M."/>
            <person name="Smith D.S."/>
            <person name="Levesque C.A."/>
            <person name="van der Lee T.A.J."/>
        </authorList>
    </citation>
    <scope>NUCLEOTIDE SEQUENCE [LARGE SCALE GENOMIC DNA]</scope>
    <source>
        <strain evidence="6 7">CBS 675.73</strain>
    </source>
</reference>
<comment type="similarity">
    <text evidence="1">Belongs to the pseudouridine synthase Pus10 family.</text>
</comment>
<proteinExistence type="inferred from homology"/>
<dbReference type="AlphaFoldDB" id="A0A507FQ80"/>
<dbReference type="InterPro" id="IPR048741">
    <property type="entry name" value="Pus10-like_C"/>
</dbReference>
<accession>A0A507FQ80</accession>
<dbReference type="STRING" id="246404.A0A507FQ80"/>
<dbReference type="SUPFAM" id="SSF55120">
    <property type="entry name" value="Pseudouridine synthase"/>
    <property type="match status" value="1"/>
</dbReference>
<dbReference type="Proteomes" id="UP000320333">
    <property type="component" value="Unassembled WGS sequence"/>
</dbReference>
<evidence type="ECO:0000256" key="1">
    <source>
        <dbReference type="ARBA" id="ARBA00009652"/>
    </source>
</evidence>
<dbReference type="PANTHER" id="PTHR21568">
    <property type="entry name" value="TRNA PSEUDOURIDINE SYNTHASE PUS10"/>
    <property type="match status" value="1"/>
</dbReference>
<dbReference type="GO" id="GO:0031119">
    <property type="term" value="P:tRNA pseudouridine synthesis"/>
    <property type="evidence" value="ECO:0007669"/>
    <property type="project" value="TreeGrafter"/>
</dbReference>
<evidence type="ECO:0000256" key="3">
    <source>
        <dbReference type="ARBA" id="ARBA00022694"/>
    </source>
</evidence>
<dbReference type="SUPFAM" id="SSF48403">
    <property type="entry name" value="Ankyrin repeat"/>
    <property type="match status" value="1"/>
</dbReference>
<dbReference type="Gene3D" id="1.25.40.20">
    <property type="entry name" value="Ankyrin repeat-containing domain"/>
    <property type="match status" value="2"/>
</dbReference>
<keyword evidence="7" id="KW-1185">Reference proteome</keyword>
<dbReference type="InterPro" id="IPR036770">
    <property type="entry name" value="Ankyrin_rpt-contain_sf"/>
</dbReference>
<evidence type="ECO:0000256" key="2">
    <source>
        <dbReference type="ARBA" id="ARBA00012787"/>
    </source>
</evidence>
<evidence type="ECO:0000256" key="4">
    <source>
        <dbReference type="ARBA" id="ARBA00023235"/>
    </source>
</evidence>
<dbReference type="InterPro" id="IPR039894">
    <property type="entry name" value="Pus10-like"/>
</dbReference>
<dbReference type="InterPro" id="IPR020103">
    <property type="entry name" value="PsdUridine_synth_cat_dom_sf"/>
</dbReference>
<evidence type="ECO:0000313" key="6">
    <source>
        <dbReference type="EMBL" id="TPX78579.1"/>
    </source>
</evidence>
<organism evidence="6 7">
    <name type="scientific">Chytriomyces confervae</name>
    <dbReference type="NCBI Taxonomy" id="246404"/>
    <lineage>
        <taxon>Eukaryota</taxon>
        <taxon>Fungi</taxon>
        <taxon>Fungi incertae sedis</taxon>
        <taxon>Chytridiomycota</taxon>
        <taxon>Chytridiomycota incertae sedis</taxon>
        <taxon>Chytridiomycetes</taxon>
        <taxon>Chytridiales</taxon>
        <taxon>Chytriomycetaceae</taxon>
        <taxon>Chytriomyces</taxon>
    </lineage>
</organism>
<dbReference type="Gene3D" id="3.30.70.3190">
    <property type="match status" value="1"/>
</dbReference>
<dbReference type="Pfam" id="PF21238">
    <property type="entry name" value="Pus10_C"/>
    <property type="match status" value="1"/>
</dbReference>
<dbReference type="Gene3D" id="3.30.70.2510">
    <property type="match status" value="1"/>
</dbReference>